<gene>
    <name evidence="1" type="ORF">SDC9_186876</name>
</gene>
<name>A0A645HK01_9ZZZZ</name>
<evidence type="ECO:0008006" key="2">
    <source>
        <dbReference type="Google" id="ProtNLM"/>
    </source>
</evidence>
<comment type="caution">
    <text evidence="1">The sequence shown here is derived from an EMBL/GenBank/DDBJ whole genome shotgun (WGS) entry which is preliminary data.</text>
</comment>
<dbReference type="EMBL" id="VSSQ01095109">
    <property type="protein sequence ID" value="MPN39348.1"/>
    <property type="molecule type" value="Genomic_DNA"/>
</dbReference>
<evidence type="ECO:0000313" key="1">
    <source>
        <dbReference type="EMBL" id="MPN39348.1"/>
    </source>
</evidence>
<accession>A0A645HK01</accession>
<proteinExistence type="predicted"/>
<dbReference type="AlphaFoldDB" id="A0A645HK01"/>
<reference evidence="1" key="1">
    <citation type="submission" date="2019-08" db="EMBL/GenBank/DDBJ databases">
        <authorList>
            <person name="Kucharzyk K."/>
            <person name="Murdoch R.W."/>
            <person name="Higgins S."/>
            <person name="Loffler F."/>
        </authorList>
    </citation>
    <scope>NUCLEOTIDE SEQUENCE</scope>
</reference>
<organism evidence="1">
    <name type="scientific">bioreactor metagenome</name>
    <dbReference type="NCBI Taxonomy" id="1076179"/>
    <lineage>
        <taxon>unclassified sequences</taxon>
        <taxon>metagenomes</taxon>
        <taxon>ecological metagenomes</taxon>
    </lineage>
</organism>
<sequence length="52" mass="5370">MDPAGAAAILGSLGDLREISSILYCMQPAASALVLEQMEEKTAADITAMMLG</sequence>
<protein>
    <recommendedName>
        <fullName evidence="2">Flagellar motor switch protein FliG</fullName>
    </recommendedName>
</protein>